<dbReference type="EMBL" id="AM260525">
    <property type="protein sequence ID" value="CAK01566.1"/>
    <property type="molecule type" value="Genomic_DNA"/>
</dbReference>
<dbReference type="KEGG" id="btr:BT_1196"/>
<evidence type="ECO:0000256" key="1">
    <source>
        <dbReference type="SAM" id="Coils"/>
    </source>
</evidence>
<reference evidence="2 3" key="1">
    <citation type="journal article" date="2007" name="Nat. Genet.">
        <title>Genomic analysis of Bartonella identifies type IV secretion systems as host adaptability factors.</title>
        <authorList>
            <person name="Saenz H.L."/>
            <person name="Engel P."/>
            <person name="Stoeckli M.C."/>
            <person name="Lanz C."/>
            <person name="Raddatz G."/>
            <person name="Vayssier-Taussat M."/>
            <person name="Birtles R."/>
            <person name="Schuster S.C."/>
            <person name="Dehio C."/>
        </authorList>
    </citation>
    <scope>NUCLEOTIDE SEQUENCE [LARGE SCALE GENOMIC DNA]</scope>
    <source>
        <strain evidence="3">DSM 28219 / CCUG 45778 / CIP 105476 / IBS 506</strain>
    </source>
</reference>
<evidence type="ECO:0000313" key="2">
    <source>
        <dbReference type="EMBL" id="CAK01566.1"/>
    </source>
</evidence>
<name>A9IUJ8_BART1</name>
<gene>
    <name evidence="2" type="ordered locus">BT_1196</name>
</gene>
<sequence length="289" mass="33812">MLSSLQKLLTIVFLLLPLMCGVKNSYAEFSLTELSLSGLTLNEKYKRIKERLQVIEKRIKFIEKTLADLTLSQIRSHNIEHDRLIQEYSDLNGERYKLSSRLSDLAKEMEELAYRAHRAREYRVGEYERKLSKAKKYLKSRSASELGTTGDTASVEILNDREIDETVRFYPVLVLSCKIEENLLDSDIGDLLRKDFGWNQEDFSWAKDAINSIDPELIRHFEERMVISVSDFEEQIITGIKDMVMSNPSNVKAAPLLCRSTREIYTIMLPEKRKNIIDRMRSHFEEWFK</sequence>
<evidence type="ECO:0000313" key="3">
    <source>
        <dbReference type="Proteomes" id="UP000001592"/>
    </source>
</evidence>
<dbReference type="AlphaFoldDB" id="A9IUJ8"/>
<accession>A9IUJ8</accession>
<organism evidence="2 3">
    <name type="scientific">Bartonella tribocorum (strain DSM 28219 / CCUG 45778 / CIP 105476 / IBS 506)</name>
    <dbReference type="NCBI Taxonomy" id="382640"/>
    <lineage>
        <taxon>Bacteria</taxon>
        <taxon>Pseudomonadati</taxon>
        <taxon>Pseudomonadota</taxon>
        <taxon>Alphaproteobacteria</taxon>
        <taxon>Hyphomicrobiales</taxon>
        <taxon>Bartonellaceae</taxon>
        <taxon>Bartonella</taxon>
    </lineage>
</organism>
<protein>
    <submittedName>
        <fullName evidence="2">Uncharacterized protein</fullName>
    </submittedName>
</protein>
<dbReference type="eggNOG" id="ENOG50313N6">
    <property type="taxonomic scope" value="Bacteria"/>
</dbReference>
<feature type="coiled-coil region" evidence="1">
    <location>
        <begin position="45"/>
        <end position="94"/>
    </location>
</feature>
<proteinExistence type="predicted"/>
<dbReference type="Proteomes" id="UP000001592">
    <property type="component" value="Chromosome"/>
</dbReference>
<keyword evidence="3" id="KW-1185">Reference proteome</keyword>
<keyword evidence="1" id="KW-0175">Coiled coil</keyword>
<dbReference type="HOGENOM" id="CLU_961939_0_0_5"/>